<evidence type="ECO:0000259" key="10">
    <source>
        <dbReference type="Pfam" id="PF08019"/>
    </source>
</evidence>
<evidence type="ECO:0000256" key="7">
    <source>
        <dbReference type="ARBA" id="ARBA00023136"/>
    </source>
</evidence>
<keyword evidence="4 11" id="KW-0808">Transferase</keyword>
<feature type="transmembrane region" description="Helical" evidence="8">
    <location>
        <begin position="85"/>
        <end position="105"/>
    </location>
</feature>
<feature type="transmembrane region" description="Helical" evidence="8">
    <location>
        <begin position="163"/>
        <end position="181"/>
    </location>
</feature>
<keyword evidence="6 8" id="KW-1133">Transmembrane helix</keyword>
<keyword evidence="5 8" id="KW-0812">Transmembrane</keyword>
<feature type="transmembrane region" description="Helical" evidence="8">
    <location>
        <begin position="20"/>
        <end position="37"/>
    </location>
</feature>
<dbReference type="EMBL" id="QGHC01000011">
    <property type="protein sequence ID" value="PWK84350.1"/>
    <property type="molecule type" value="Genomic_DNA"/>
</dbReference>
<dbReference type="GO" id="GO:0009244">
    <property type="term" value="P:lipopolysaccharide core region biosynthetic process"/>
    <property type="evidence" value="ECO:0007669"/>
    <property type="project" value="TreeGrafter"/>
</dbReference>
<dbReference type="InterPro" id="IPR000917">
    <property type="entry name" value="Sulfatase_N"/>
</dbReference>
<dbReference type="InterPro" id="IPR012549">
    <property type="entry name" value="EptA-like_N"/>
</dbReference>
<evidence type="ECO:0000313" key="11">
    <source>
        <dbReference type="EMBL" id="PWK84350.1"/>
    </source>
</evidence>
<evidence type="ECO:0000256" key="2">
    <source>
        <dbReference type="ARBA" id="ARBA00022475"/>
    </source>
</evidence>
<dbReference type="OrthoDB" id="9786870at2"/>
<evidence type="ECO:0000256" key="4">
    <source>
        <dbReference type="ARBA" id="ARBA00022679"/>
    </source>
</evidence>
<dbReference type="InterPro" id="IPR040423">
    <property type="entry name" value="PEA_transferase"/>
</dbReference>
<evidence type="ECO:0000256" key="3">
    <source>
        <dbReference type="ARBA" id="ARBA00022519"/>
    </source>
</evidence>
<keyword evidence="7 8" id="KW-0472">Membrane</keyword>
<dbReference type="AlphaFoldDB" id="A0A316HW49"/>
<dbReference type="PANTHER" id="PTHR30443">
    <property type="entry name" value="INNER MEMBRANE PROTEIN"/>
    <property type="match status" value="1"/>
</dbReference>
<sequence>MTRSVDWLTGAWRRGMPSWWLGLLVALYFLIFLNHTMWRELAGDFAPTGGIGAQPLFALAVALRIVGNVLLVVALSLWPRVGKPLLALLLVVGAASAYHMDVYGVRFNEDVVQSIYETQRAEAAAMLTRDMLLWVGLFGVLPAALVLCVPVRYAPWRRELSRRIAVVAGVLLLMHAPGLLAKRNFTYFFRNHRVVYEVYNPYAALSGTFHYLQRNVFRRERPVQPVGQDAALDPAAAAGRKRVLVLVVGETARAENYALQGYARDTNPEMARAGAWYFRDVWSCGTATTVSVPCMFSGLGREHFDKARARARWNLLDVVQHAGVDVFWRDNDEGCKGVCARVPSEDLTDARVEGLCDASGCLDDVLLADLPQRLAKMRSPALLVLHLKGSHGPAYYQRYPAAFARFRPTCDTAEVQTCGYAQVVNTYDNTILYTDHILGRIVDMLKADGERYDGAMLYLSDHGESLGEHDVYLHGASWDSAPTQQKHIPLLLWLSPAWQRDAGLAASCIEAQRGRRLSQDNLYHTVLGLLGVRTALYQKELDFLAPCR</sequence>
<dbReference type="RefSeq" id="WP_109724379.1">
    <property type="nucleotide sequence ID" value="NZ_MSZV01000044.1"/>
</dbReference>
<dbReference type="InterPro" id="IPR058130">
    <property type="entry name" value="PEA_transf_C"/>
</dbReference>
<keyword evidence="3" id="KW-0997">Cell inner membrane</keyword>
<dbReference type="NCBIfam" id="NF028537">
    <property type="entry name" value="P_eth_NH2_trans"/>
    <property type="match status" value="1"/>
</dbReference>
<evidence type="ECO:0000256" key="8">
    <source>
        <dbReference type="SAM" id="Phobius"/>
    </source>
</evidence>
<feature type="transmembrane region" description="Helical" evidence="8">
    <location>
        <begin position="57"/>
        <end position="78"/>
    </location>
</feature>
<accession>A0A316HW49</accession>
<comment type="subcellular location">
    <subcellularLocation>
        <location evidence="1">Cell inner membrane</location>
        <topology evidence="1">Multi-pass membrane protein</topology>
    </subcellularLocation>
</comment>
<evidence type="ECO:0000313" key="12">
    <source>
        <dbReference type="Proteomes" id="UP000245812"/>
    </source>
</evidence>
<comment type="caution">
    <text evidence="11">The sequence shown here is derived from an EMBL/GenBank/DDBJ whole genome shotgun (WGS) entry which is preliminary data.</text>
</comment>
<proteinExistence type="predicted"/>
<dbReference type="Pfam" id="PF08019">
    <property type="entry name" value="EptA_B_N"/>
    <property type="match status" value="1"/>
</dbReference>
<name>A0A316HW49_9GAMM</name>
<feature type="transmembrane region" description="Helical" evidence="8">
    <location>
        <begin position="131"/>
        <end position="151"/>
    </location>
</feature>
<dbReference type="CDD" id="cd16017">
    <property type="entry name" value="LptA"/>
    <property type="match status" value="1"/>
</dbReference>
<keyword evidence="2" id="KW-1003">Cell membrane</keyword>
<evidence type="ECO:0000256" key="1">
    <source>
        <dbReference type="ARBA" id="ARBA00004429"/>
    </source>
</evidence>
<keyword evidence="12" id="KW-1185">Reference proteome</keyword>
<dbReference type="GO" id="GO:0005886">
    <property type="term" value="C:plasma membrane"/>
    <property type="evidence" value="ECO:0007669"/>
    <property type="project" value="UniProtKB-SubCell"/>
</dbReference>
<dbReference type="Pfam" id="PF00884">
    <property type="entry name" value="Sulfatase"/>
    <property type="match status" value="1"/>
</dbReference>
<dbReference type="Gene3D" id="3.40.720.10">
    <property type="entry name" value="Alkaline Phosphatase, subunit A"/>
    <property type="match status" value="1"/>
</dbReference>
<dbReference type="GO" id="GO:0016776">
    <property type="term" value="F:phosphotransferase activity, phosphate group as acceptor"/>
    <property type="evidence" value="ECO:0007669"/>
    <property type="project" value="TreeGrafter"/>
</dbReference>
<feature type="domain" description="Sulfatase N-terminal" evidence="9">
    <location>
        <begin position="244"/>
        <end position="532"/>
    </location>
</feature>
<dbReference type="SUPFAM" id="SSF53649">
    <property type="entry name" value="Alkaline phosphatase-like"/>
    <property type="match status" value="1"/>
</dbReference>
<gene>
    <name evidence="11" type="ORF">C7456_11128</name>
</gene>
<evidence type="ECO:0000259" key="9">
    <source>
        <dbReference type="Pfam" id="PF00884"/>
    </source>
</evidence>
<evidence type="ECO:0000256" key="5">
    <source>
        <dbReference type="ARBA" id="ARBA00022692"/>
    </source>
</evidence>
<evidence type="ECO:0000256" key="6">
    <source>
        <dbReference type="ARBA" id="ARBA00022989"/>
    </source>
</evidence>
<feature type="domain" description="Phosphoethanolamine transferase N-terminal" evidence="10">
    <location>
        <begin position="69"/>
        <end position="215"/>
    </location>
</feature>
<dbReference type="PANTHER" id="PTHR30443:SF0">
    <property type="entry name" value="PHOSPHOETHANOLAMINE TRANSFERASE EPTA"/>
    <property type="match status" value="1"/>
</dbReference>
<reference evidence="11 12" key="1">
    <citation type="submission" date="2018-05" db="EMBL/GenBank/DDBJ databases">
        <title>Genomic Encyclopedia of Type Strains, Phase IV (KMG-IV): sequencing the most valuable type-strain genomes for metagenomic binning, comparative biology and taxonomic classification.</title>
        <authorList>
            <person name="Goeker M."/>
        </authorList>
    </citation>
    <scope>NUCLEOTIDE SEQUENCE [LARGE SCALE GENOMIC DNA]</scope>
    <source>
        <strain evidence="11 12">DSM 14263</strain>
    </source>
</reference>
<dbReference type="InterPro" id="IPR017850">
    <property type="entry name" value="Alkaline_phosphatase_core_sf"/>
</dbReference>
<dbReference type="Proteomes" id="UP000245812">
    <property type="component" value="Unassembled WGS sequence"/>
</dbReference>
<protein>
    <submittedName>
        <fullName evidence="11">Lipid A ethanolaminephosphotransferase</fullName>
    </submittedName>
</protein>
<organism evidence="11 12">
    <name type="scientific">Fulvimonas soli</name>
    <dbReference type="NCBI Taxonomy" id="155197"/>
    <lineage>
        <taxon>Bacteria</taxon>
        <taxon>Pseudomonadati</taxon>
        <taxon>Pseudomonadota</taxon>
        <taxon>Gammaproteobacteria</taxon>
        <taxon>Lysobacterales</taxon>
        <taxon>Rhodanobacteraceae</taxon>
        <taxon>Fulvimonas</taxon>
    </lineage>
</organism>